<feature type="coiled-coil region" evidence="1">
    <location>
        <begin position="77"/>
        <end position="111"/>
    </location>
</feature>
<name>A0A3L6KUX4_9TRYP</name>
<organism evidence="2 3">
    <name type="scientific">Trypanosoma brucei equiperdum</name>
    <dbReference type="NCBI Taxonomy" id="630700"/>
    <lineage>
        <taxon>Eukaryota</taxon>
        <taxon>Discoba</taxon>
        <taxon>Euglenozoa</taxon>
        <taxon>Kinetoplastea</taxon>
        <taxon>Metakinetoplastina</taxon>
        <taxon>Trypanosomatida</taxon>
        <taxon>Trypanosomatidae</taxon>
        <taxon>Trypanosoma</taxon>
    </lineage>
</organism>
<evidence type="ECO:0000256" key="1">
    <source>
        <dbReference type="SAM" id="Coils"/>
    </source>
</evidence>
<feature type="coiled-coil region" evidence="1">
    <location>
        <begin position="354"/>
        <end position="388"/>
    </location>
</feature>
<keyword evidence="1" id="KW-0175">Coiled coil</keyword>
<dbReference type="AlphaFoldDB" id="A0A3L6KUX4"/>
<evidence type="ECO:0000313" key="2">
    <source>
        <dbReference type="EMBL" id="RHW67935.1"/>
    </source>
</evidence>
<dbReference type="EMBL" id="QSBY01000011">
    <property type="protein sequence ID" value="RHW67935.1"/>
    <property type="molecule type" value="Genomic_DNA"/>
</dbReference>
<sequence length="399" mass="45607">METAELARAFVSVEEECRRLRSEVAILERARRYQNEELSSLTLSSEQGKILSKNFKGRTIFIPIEAVGEVNNKAGELHLLVKERERLLRERSHLEAALQDATVRTTQAEEENNEFKRIIGLTGGETMATIREMTDAVALKNKLRLDIVNALQDREVIQETLKKQNNYLSSMVSELSTTDNIESDRANALNQLSEKQAELKSIRDEVAAMRRLLRRKEALLEKEKPVDELALIKSAETDRTVALYKLDKEREAVRVNDLSVCHRAAQIARLERRIEMIGDAVGGDESLEEERVDADLVEQLRKEIISLSRLHFDGSAHLELLDSDISDLDRRAAGLIRTTANVRKEMKRIGKEHKKYTNAQRKELEVEQEATEQEIKQIEKEVEALRQMSARNGRSKLSQ</sequence>
<dbReference type="Proteomes" id="UP000266743">
    <property type="component" value="Chromosome 11"/>
</dbReference>
<protein>
    <submittedName>
        <fullName evidence="2">Uncharacterized protein</fullName>
    </submittedName>
</protein>
<proteinExistence type="predicted"/>
<reference evidence="2 3" key="1">
    <citation type="submission" date="2018-09" db="EMBL/GenBank/DDBJ databases">
        <title>whole genome sequence of T. equiperdum IVM-t1 strain.</title>
        <authorList>
            <person name="Suganuma K."/>
        </authorList>
    </citation>
    <scope>NUCLEOTIDE SEQUENCE [LARGE SCALE GENOMIC DNA]</scope>
    <source>
        <strain evidence="2 3">IVM-t1</strain>
    </source>
</reference>
<gene>
    <name evidence="2" type="ORF">DPX39_110024600</name>
</gene>
<comment type="caution">
    <text evidence="2">The sequence shown here is derived from an EMBL/GenBank/DDBJ whole genome shotgun (WGS) entry which is preliminary data.</text>
</comment>
<evidence type="ECO:0000313" key="3">
    <source>
        <dbReference type="Proteomes" id="UP000266743"/>
    </source>
</evidence>
<accession>A0A3L6KUX4</accession>
<feature type="coiled-coil region" evidence="1">
    <location>
        <begin position="178"/>
        <end position="222"/>
    </location>
</feature>